<name>A0ABX7K4Z0_9PSED</name>
<evidence type="ECO:0000256" key="3">
    <source>
        <dbReference type="ARBA" id="ARBA00023002"/>
    </source>
</evidence>
<gene>
    <name evidence="8" type="ORF">JTY93_28350</name>
</gene>
<dbReference type="InterPro" id="IPR036249">
    <property type="entry name" value="Thioredoxin-like_sf"/>
</dbReference>
<keyword evidence="3" id="KW-0560">Oxidoreductase</keyword>
<keyword evidence="9" id="KW-1185">Reference proteome</keyword>
<evidence type="ECO:0000313" key="9">
    <source>
        <dbReference type="Proteomes" id="UP000663249"/>
    </source>
</evidence>
<dbReference type="Proteomes" id="UP000663249">
    <property type="component" value="Plasmid pSDM007"/>
</dbReference>
<sequence>MSKFNPTLATAIGVSLVTSAVAIGVSSLMSQSYTDMAVKNALEEQLPGAVDKTLKNREIEKINAAKAKILSKWSGASDTSIEGRHIYGNKDAQFTLVEFSDLECPYCKRFHDTPKQMADKSEGRINWEWQHYPLAFHNPAAEVAAHASECVAELAGNKAFWAFTGEWFARTQLNGQGVEDVERLAQEVGAPLDAYRQCMESGKYQVLIDNQVKKGTNMGVTGTPATVVVDNLTGNKLLVKGAQSTQVLLQTMQQLVKMRDETPNQEKLDPPSAATVQEIGAQKSE</sequence>
<keyword evidence="2" id="KW-0732">Signal</keyword>
<evidence type="ECO:0000313" key="8">
    <source>
        <dbReference type="EMBL" id="QSB42480.1"/>
    </source>
</evidence>
<dbReference type="PROSITE" id="PS51352">
    <property type="entry name" value="THIOREDOXIN_2"/>
    <property type="match status" value="1"/>
</dbReference>
<dbReference type="PANTHER" id="PTHR13887">
    <property type="entry name" value="GLUTATHIONE S-TRANSFERASE KAPPA"/>
    <property type="match status" value="1"/>
</dbReference>
<geneLocation type="plasmid" evidence="8 9">
    <name>pSDM007</name>
</geneLocation>
<feature type="domain" description="Thioredoxin" evidence="7">
    <location>
        <begin position="67"/>
        <end position="257"/>
    </location>
</feature>
<dbReference type="InterPro" id="IPR012336">
    <property type="entry name" value="Thioredoxin-like_fold"/>
</dbReference>
<evidence type="ECO:0000259" key="7">
    <source>
        <dbReference type="PROSITE" id="PS51352"/>
    </source>
</evidence>
<dbReference type="InterPro" id="IPR013766">
    <property type="entry name" value="Thioredoxin_domain"/>
</dbReference>
<evidence type="ECO:0000256" key="6">
    <source>
        <dbReference type="SAM" id="MobiDB-lite"/>
    </source>
</evidence>
<dbReference type="RefSeq" id="WP_169990581.1">
    <property type="nucleotide sequence ID" value="NZ_CP070507.1"/>
</dbReference>
<reference evidence="8 9" key="1">
    <citation type="submission" date="2021-02" db="EMBL/GenBank/DDBJ databases">
        <title>Genomic and phenotypic characterization of Pseudomonas hygromyciniae, a novel bacterial species discovered from a commercially purchased antibiotic vial.</title>
        <authorList>
            <person name="Turner T.L."/>
            <person name="Mitra S.D."/>
            <person name="Kochan T.J."/>
            <person name="Pincus N.B."/>
            <person name="Lebrun-Corbin M."/>
            <person name="Cheung B."/>
            <person name="Gatesy S.W."/>
            <person name="Afzal T."/>
            <person name="Ozer E.A."/>
            <person name="Hauser A.R."/>
        </authorList>
    </citation>
    <scope>NUCLEOTIDE SEQUENCE [LARGE SCALE GENOMIC DNA]</scope>
    <source>
        <strain evidence="8 9">SDM007</strain>
        <plasmid evidence="8 9">pSDM007</plasmid>
    </source>
</reference>
<keyword evidence="5" id="KW-0676">Redox-active center</keyword>
<dbReference type="PANTHER" id="PTHR13887:SF14">
    <property type="entry name" value="DISULFIDE BOND FORMATION PROTEIN D"/>
    <property type="match status" value="1"/>
</dbReference>
<proteinExistence type="inferred from homology"/>
<evidence type="ECO:0000256" key="5">
    <source>
        <dbReference type="ARBA" id="ARBA00023284"/>
    </source>
</evidence>
<evidence type="ECO:0000256" key="1">
    <source>
        <dbReference type="ARBA" id="ARBA00005791"/>
    </source>
</evidence>
<dbReference type="Gene3D" id="3.40.30.10">
    <property type="entry name" value="Glutaredoxin"/>
    <property type="match status" value="1"/>
</dbReference>
<evidence type="ECO:0000256" key="2">
    <source>
        <dbReference type="ARBA" id="ARBA00022729"/>
    </source>
</evidence>
<evidence type="ECO:0000256" key="4">
    <source>
        <dbReference type="ARBA" id="ARBA00023157"/>
    </source>
</evidence>
<keyword evidence="8" id="KW-0614">Plasmid</keyword>
<organism evidence="8 9">
    <name type="scientific">Pseudomonas hygromyciniae</name>
    <dbReference type="NCBI Taxonomy" id="2812000"/>
    <lineage>
        <taxon>Bacteria</taxon>
        <taxon>Pseudomonadati</taxon>
        <taxon>Pseudomonadota</taxon>
        <taxon>Gammaproteobacteria</taxon>
        <taxon>Pseudomonadales</taxon>
        <taxon>Pseudomonadaceae</taxon>
        <taxon>Pseudomonas</taxon>
    </lineage>
</organism>
<dbReference type="EMBL" id="CP070507">
    <property type="protein sequence ID" value="QSB42480.1"/>
    <property type="molecule type" value="Genomic_DNA"/>
</dbReference>
<comment type="similarity">
    <text evidence="1">Belongs to the thioredoxin family. DsbA subfamily.</text>
</comment>
<feature type="region of interest" description="Disordered" evidence="6">
    <location>
        <begin position="261"/>
        <end position="285"/>
    </location>
</feature>
<accession>A0ABX7K4Z0</accession>
<dbReference type="CDD" id="cd02972">
    <property type="entry name" value="DsbA_family"/>
    <property type="match status" value="1"/>
</dbReference>
<protein>
    <submittedName>
        <fullName evidence="8">DsbA family protein</fullName>
    </submittedName>
</protein>
<keyword evidence="4" id="KW-1015">Disulfide bond</keyword>
<dbReference type="Pfam" id="PF13462">
    <property type="entry name" value="Thioredoxin_4"/>
    <property type="match status" value="1"/>
</dbReference>
<dbReference type="SUPFAM" id="SSF52833">
    <property type="entry name" value="Thioredoxin-like"/>
    <property type="match status" value="1"/>
</dbReference>